<dbReference type="PANTHER" id="PTHR35508">
    <property type="entry name" value="VOLTAGE-DEPENDENT L-TYPE CALCIUM CHANNEL SUBUNIT"/>
    <property type="match status" value="1"/>
</dbReference>
<evidence type="ECO:0000256" key="2">
    <source>
        <dbReference type="SAM" id="Phobius"/>
    </source>
</evidence>
<dbReference type="GO" id="GO:0005811">
    <property type="term" value="C:lipid droplet"/>
    <property type="evidence" value="ECO:0007669"/>
    <property type="project" value="EnsemblPlants"/>
</dbReference>
<dbReference type="OrthoDB" id="1925129at2759"/>
<gene>
    <name evidence="3" type="ORF">LSAT_V11C800434620</name>
</gene>
<evidence type="ECO:0000313" key="4">
    <source>
        <dbReference type="Proteomes" id="UP000235145"/>
    </source>
</evidence>
<accession>A0A9R1UMP6</accession>
<name>A0A9R1UMP6_LACSA</name>
<comment type="caution">
    <text evidence="3">The sequence shown here is derived from an EMBL/GenBank/DDBJ whole genome shotgun (WGS) entry which is preliminary data.</text>
</comment>
<proteinExistence type="predicted"/>
<evidence type="ECO:0000313" key="3">
    <source>
        <dbReference type="EMBL" id="KAJ0189611.1"/>
    </source>
</evidence>
<protein>
    <submittedName>
        <fullName evidence="3">Uncharacterized protein</fullName>
    </submittedName>
</protein>
<sequence>MAVMNGGATEKPNGSVLSSPPPSVVEDEKEKSFTTKSLSDKSEVSHGELGEDVTLSGVFNHLTESIFDPNPDQNSSAGRPPMANRIKKSFIEAAPMFREATLNTRREVLQWTRRGSPLRALLVVSGGAVTLLALTGILVFMLFFVAATVNAIVISLLISMAAVGGFLAIFFFCLTAFYITTLFVAAFVTFTVTISSIIAALVAAGWIGLIWMVWLGVSKSASFAKRSLSVDTLHNTPRNYKEPAPVVVN</sequence>
<feature type="region of interest" description="Disordered" evidence="1">
    <location>
        <begin position="1"/>
        <end position="47"/>
    </location>
</feature>
<dbReference type="GO" id="GO:0140042">
    <property type="term" value="P:lipid droplet formation"/>
    <property type="evidence" value="ECO:0007669"/>
    <property type="project" value="EnsemblPlants"/>
</dbReference>
<dbReference type="AlphaFoldDB" id="A0A9R1UMP6"/>
<keyword evidence="2" id="KW-0472">Membrane</keyword>
<dbReference type="PANTHER" id="PTHR35508:SF1">
    <property type="entry name" value="VOLTAGE-DEPENDENT L-TYPE CALCIUM CHANNEL SUBUNIT"/>
    <property type="match status" value="1"/>
</dbReference>
<organism evidence="3 4">
    <name type="scientific">Lactuca sativa</name>
    <name type="common">Garden lettuce</name>
    <dbReference type="NCBI Taxonomy" id="4236"/>
    <lineage>
        <taxon>Eukaryota</taxon>
        <taxon>Viridiplantae</taxon>
        <taxon>Streptophyta</taxon>
        <taxon>Embryophyta</taxon>
        <taxon>Tracheophyta</taxon>
        <taxon>Spermatophyta</taxon>
        <taxon>Magnoliopsida</taxon>
        <taxon>eudicotyledons</taxon>
        <taxon>Gunneridae</taxon>
        <taxon>Pentapetalae</taxon>
        <taxon>asterids</taxon>
        <taxon>campanulids</taxon>
        <taxon>Asterales</taxon>
        <taxon>Asteraceae</taxon>
        <taxon>Cichorioideae</taxon>
        <taxon>Cichorieae</taxon>
        <taxon>Lactucinae</taxon>
        <taxon>Lactuca</taxon>
    </lineage>
</organism>
<keyword evidence="2" id="KW-1133">Transmembrane helix</keyword>
<feature type="transmembrane region" description="Helical" evidence="2">
    <location>
        <begin position="181"/>
        <end position="214"/>
    </location>
</feature>
<evidence type="ECO:0000256" key="1">
    <source>
        <dbReference type="SAM" id="MobiDB-lite"/>
    </source>
</evidence>
<keyword evidence="4" id="KW-1185">Reference proteome</keyword>
<reference evidence="3 4" key="1">
    <citation type="journal article" date="2017" name="Nat. Commun.">
        <title>Genome assembly with in vitro proximity ligation data and whole-genome triplication in lettuce.</title>
        <authorList>
            <person name="Reyes-Chin-Wo S."/>
            <person name="Wang Z."/>
            <person name="Yang X."/>
            <person name="Kozik A."/>
            <person name="Arikit S."/>
            <person name="Song C."/>
            <person name="Xia L."/>
            <person name="Froenicke L."/>
            <person name="Lavelle D.O."/>
            <person name="Truco M.J."/>
            <person name="Xia R."/>
            <person name="Zhu S."/>
            <person name="Xu C."/>
            <person name="Xu H."/>
            <person name="Xu X."/>
            <person name="Cox K."/>
            <person name="Korf I."/>
            <person name="Meyers B.C."/>
            <person name="Michelmore R.W."/>
        </authorList>
    </citation>
    <scope>NUCLEOTIDE SEQUENCE [LARGE SCALE GENOMIC DNA]</scope>
    <source>
        <strain evidence="4">cv. Salinas</strain>
        <tissue evidence="3">Seedlings</tissue>
    </source>
</reference>
<keyword evidence="2" id="KW-0812">Transmembrane</keyword>
<dbReference type="EMBL" id="NBSK02000008">
    <property type="protein sequence ID" value="KAJ0189611.1"/>
    <property type="molecule type" value="Genomic_DNA"/>
</dbReference>
<feature type="transmembrane region" description="Helical" evidence="2">
    <location>
        <begin position="151"/>
        <end position="174"/>
    </location>
</feature>
<dbReference type="Proteomes" id="UP000235145">
    <property type="component" value="Unassembled WGS sequence"/>
</dbReference>
<dbReference type="Gramene" id="rna-gnl|WGS:NBSK|LSAT_8X111520_mrna">
    <property type="protein sequence ID" value="cds-PLY73714.1"/>
    <property type="gene ID" value="gene-LSAT_8X111520"/>
</dbReference>
<feature type="transmembrane region" description="Helical" evidence="2">
    <location>
        <begin position="120"/>
        <end position="145"/>
    </location>
</feature>
<feature type="compositionally biased region" description="Basic and acidic residues" evidence="1">
    <location>
        <begin position="26"/>
        <end position="47"/>
    </location>
</feature>